<name>A0ABR3JUT4_9AGAR</name>
<accession>A0ABR3JUT4</accession>
<protein>
    <submittedName>
        <fullName evidence="2">Uncharacterized protein</fullName>
    </submittedName>
</protein>
<reference evidence="3" key="1">
    <citation type="submission" date="2024-06" db="EMBL/GenBank/DDBJ databases">
        <title>Multi-omics analyses provide insights into the biosynthesis of the anticancer antibiotic pleurotin in Hohenbuehelia grisea.</title>
        <authorList>
            <person name="Weaver J.A."/>
            <person name="Alberti F."/>
        </authorList>
    </citation>
    <scope>NUCLEOTIDE SEQUENCE [LARGE SCALE GENOMIC DNA]</scope>
    <source>
        <strain evidence="3">T-177</strain>
    </source>
</reference>
<feature type="region of interest" description="Disordered" evidence="1">
    <location>
        <begin position="98"/>
        <end position="145"/>
    </location>
</feature>
<dbReference type="EMBL" id="JASNQZ010000003">
    <property type="protein sequence ID" value="KAL0959130.1"/>
    <property type="molecule type" value="Genomic_DNA"/>
</dbReference>
<evidence type="ECO:0000256" key="1">
    <source>
        <dbReference type="SAM" id="MobiDB-lite"/>
    </source>
</evidence>
<feature type="region of interest" description="Disordered" evidence="1">
    <location>
        <begin position="167"/>
        <end position="197"/>
    </location>
</feature>
<keyword evidence="3" id="KW-1185">Reference proteome</keyword>
<gene>
    <name evidence="2" type="ORF">HGRIS_014421</name>
</gene>
<feature type="region of interest" description="Disordered" evidence="1">
    <location>
        <begin position="1"/>
        <end position="30"/>
    </location>
</feature>
<evidence type="ECO:0000313" key="3">
    <source>
        <dbReference type="Proteomes" id="UP001556367"/>
    </source>
</evidence>
<feature type="compositionally biased region" description="Gly residues" evidence="1">
    <location>
        <begin position="180"/>
        <end position="195"/>
    </location>
</feature>
<organism evidence="2 3">
    <name type="scientific">Hohenbuehelia grisea</name>
    <dbReference type="NCBI Taxonomy" id="104357"/>
    <lineage>
        <taxon>Eukaryota</taxon>
        <taxon>Fungi</taxon>
        <taxon>Dikarya</taxon>
        <taxon>Basidiomycota</taxon>
        <taxon>Agaricomycotina</taxon>
        <taxon>Agaricomycetes</taxon>
        <taxon>Agaricomycetidae</taxon>
        <taxon>Agaricales</taxon>
        <taxon>Pleurotineae</taxon>
        <taxon>Pleurotaceae</taxon>
        <taxon>Hohenbuehelia</taxon>
    </lineage>
</organism>
<feature type="compositionally biased region" description="Gly residues" evidence="1">
    <location>
        <begin position="100"/>
        <end position="118"/>
    </location>
</feature>
<dbReference type="Proteomes" id="UP001556367">
    <property type="component" value="Unassembled WGS sequence"/>
</dbReference>
<sequence>MPPSGNYDKQKPGMIPSSAPYATNRRQEKSSLYFRSAKIRIGPAGNGGNGGKGGDGHSWLAAGRGGNGGNGGHGGIIGCYNRVSAIVDFGTAELEVDQAGNGGAGGEGGNGQGAGRGVNGQSHHGATPPGQMGYQGRNGNDSDTVFSNIGRTTAPGVERSASVGWDGARSDRHFQDGQSVNGGRGGEGGGGGAAGRVGAHNVVVPGSGGPEVDTLNLNMLNINHDPRSRNF</sequence>
<proteinExistence type="predicted"/>
<comment type="caution">
    <text evidence="2">The sequence shown here is derived from an EMBL/GenBank/DDBJ whole genome shotgun (WGS) entry which is preliminary data.</text>
</comment>
<evidence type="ECO:0000313" key="2">
    <source>
        <dbReference type="EMBL" id="KAL0959130.1"/>
    </source>
</evidence>